<dbReference type="GO" id="GO:1990112">
    <property type="term" value="C:RQC complex"/>
    <property type="evidence" value="ECO:0007669"/>
    <property type="project" value="TreeGrafter"/>
</dbReference>
<dbReference type="GO" id="GO:0019843">
    <property type="term" value="F:rRNA binding"/>
    <property type="evidence" value="ECO:0007669"/>
    <property type="project" value="UniProtKB-UniRule"/>
</dbReference>
<dbReference type="GO" id="GO:0000049">
    <property type="term" value="F:tRNA binding"/>
    <property type="evidence" value="ECO:0007669"/>
    <property type="project" value="UniProtKB-UniRule"/>
</dbReference>
<dbReference type="GO" id="GO:0072344">
    <property type="term" value="P:rescue of stalled ribosome"/>
    <property type="evidence" value="ECO:0007669"/>
    <property type="project" value="UniProtKB-UniRule"/>
</dbReference>
<evidence type="ECO:0000256" key="2">
    <source>
        <dbReference type="ARBA" id="ARBA00022730"/>
    </source>
</evidence>
<evidence type="ECO:0000256" key="1">
    <source>
        <dbReference type="ARBA" id="ARBA00022555"/>
    </source>
</evidence>
<dbReference type="PANTHER" id="PTHR15239:SF6">
    <property type="entry name" value="RIBOSOME QUALITY CONTROL COMPLEX SUBUNIT NEMF"/>
    <property type="match status" value="1"/>
</dbReference>
<dbReference type="GO" id="GO:0043023">
    <property type="term" value="F:ribosomal large subunit binding"/>
    <property type="evidence" value="ECO:0007669"/>
    <property type="project" value="UniProtKB-UniRule"/>
</dbReference>
<feature type="domain" description="NFACT RNA-binding" evidence="6">
    <location>
        <begin position="458"/>
        <end position="549"/>
    </location>
</feature>
<evidence type="ECO:0000313" key="7">
    <source>
        <dbReference type="EMBL" id="KRL64684.1"/>
    </source>
</evidence>
<proteinExistence type="inferred from homology"/>
<dbReference type="Pfam" id="PF05670">
    <property type="entry name" value="NFACT-R_1"/>
    <property type="match status" value="1"/>
</dbReference>
<dbReference type="InterPro" id="IPR051608">
    <property type="entry name" value="RQC_Subunit_NEMF"/>
</dbReference>
<dbReference type="STRING" id="1423739.FC85_GL001200"/>
<dbReference type="Proteomes" id="UP000052013">
    <property type="component" value="Unassembled WGS sequence"/>
</dbReference>
<evidence type="ECO:0000256" key="4">
    <source>
        <dbReference type="ARBA" id="ARBA00022917"/>
    </source>
</evidence>
<keyword evidence="1 5" id="KW-0820">tRNA-binding</keyword>
<keyword evidence="2 5" id="KW-0699">rRNA-binding</keyword>
<dbReference type="PATRIC" id="fig|1423739.3.peg.1254"/>
<dbReference type="HAMAP" id="MF_00844_B">
    <property type="entry name" value="RqcH_B"/>
    <property type="match status" value="1"/>
</dbReference>
<comment type="caution">
    <text evidence="7">The sequence shown here is derived from an EMBL/GenBank/DDBJ whole genome shotgun (WGS) entry which is preliminary data.</text>
</comment>
<dbReference type="PANTHER" id="PTHR15239">
    <property type="entry name" value="NUCLEAR EXPORT MEDIATOR FACTOR NEMF"/>
    <property type="match status" value="1"/>
</dbReference>
<dbReference type="Pfam" id="PF05833">
    <property type="entry name" value="NFACT_N"/>
    <property type="match status" value="1"/>
</dbReference>
<gene>
    <name evidence="5" type="primary">rqcH</name>
    <name evidence="7" type="ORF">FC85_GL001200</name>
</gene>
<keyword evidence="5" id="KW-0175">Coiled coil</keyword>
<evidence type="ECO:0000256" key="5">
    <source>
        <dbReference type="HAMAP-Rule" id="MF_00844"/>
    </source>
</evidence>
<comment type="similarity">
    <text evidence="5">Belongs to the NEMF family.</text>
</comment>
<reference evidence="7 8" key="1">
    <citation type="journal article" date="2015" name="Genome Announc.">
        <title>Expanding the biotechnology potential of lactobacilli through comparative genomics of 213 strains and associated genera.</title>
        <authorList>
            <person name="Sun Z."/>
            <person name="Harris H.M."/>
            <person name="McCann A."/>
            <person name="Guo C."/>
            <person name="Argimon S."/>
            <person name="Zhang W."/>
            <person name="Yang X."/>
            <person name="Jeffery I.B."/>
            <person name="Cooney J.C."/>
            <person name="Kagawa T.F."/>
            <person name="Liu W."/>
            <person name="Song Y."/>
            <person name="Salvetti E."/>
            <person name="Wrobel A."/>
            <person name="Rasinkangas P."/>
            <person name="Parkhill J."/>
            <person name="Rea M.C."/>
            <person name="O'Sullivan O."/>
            <person name="Ritari J."/>
            <person name="Douillard F.P."/>
            <person name="Paul Ross R."/>
            <person name="Yang R."/>
            <person name="Briner A.E."/>
            <person name="Felis G.E."/>
            <person name="de Vos W.M."/>
            <person name="Barrangou R."/>
            <person name="Klaenhammer T.R."/>
            <person name="Caufield P.W."/>
            <person name="Cui Y."/>
            <person name="Zhang H."/>
            <person name="O'Toole P.W."/>
        </authorList>
    </citation>
    <scope>NUCLEOTIDE SEQUENCE [LARGE SCALE GENOMIC DNA]</scope>
    <source>
        <strain evidence="7 8">DSM 14421</strain>
    </source>
</reference>
<sequence>MMKVSDTMSFDGSFTHSMKNELLGLLKTGRVSRINQPYPNELILTIRAQSTNQQLLLSANPTYARVQITKIPYVNPSVPSNFTMILRKHLSGAILTDIKQLDNDRVLRFMFTSRNELGDQTSLCLNVEIMARHSNIILIDEANDKIIDAIKHVGSDVNRYRILLPGATYINPPKQDLQDPFVKTEFEDIDHLIREYPNVDVLANGLKKIIQGLGNDTSLALANCLHRDSNTAANFHNFFEQFNSPKPTFSHIANNKINFTAFPYPGTQKDKHYSTLSELLDAYYASRAQRDRVREQGAVLIQVVKKQLKKNRTKLKRLNRDMKETDNANEYRVKGEILTAYLNKVERGMTSIELPNYYDQNNLLTIFLSNQQSPSENAQRYFKKYQKLKNAVKYLTEQIKLTRAEIDYFENIQSQIELAKPEDLVDIRYELEQGHYLKDHEHNNKKKKAKRRKINKPEVFEASDGTEILVGKNNLQNERLTMHTADKRETWLHTKNIPGSHVIIRSFDPSDQTITEAATLAAYFSKARDSTKVPVDFTKVKHVRKPNGTKPGYVIYDNQQTVLVDPSEDIVSQLKK</sequence>
<name>A0A0R1S747_9LACO</name>
<dbReference type="FunFam" id="2.30.310.10:FF:000004">
    <property type="entry name" value="Fibronectin-binding protein A"/>
    <property type="match status" value="1"/>
</dbReference>
<accession>A0A0R1S747</accession>
<feature type="coiled-coil region" evidence="5">
    <location>
        <begin position="301"/>
        <end position="328"/>
    </location>
</feature>
<dbReference type="InterPro" id="IPR043682">
    <property type="entry name" value="RqcH_bacterial"/>
</dbReference>
<evidence type="ECO:0000259" key="6">
    <source>
        <dbReference type="Pfam" id="PF05670"/>
    </source>
</evidence>
<evidence type="ECO:0000313" key="8">
    <source>
        <dbReference type="Proteomes" id="UP000052013"/>
    </source>
</evidence>
<organism evidence="7 8">
    <name type="scientific">Lentilactobacillus diolivorans DSM 14421</name>
    <dbReference type="NCBI Taxonomy" id="1423739"/>
    <lineage>
        <taxon>Bacteria</taxon>
        <taxon>Bacillati</taxon>
        <taxon>Bacillota</taxon>
        <taxon>Bacilli</taxon>
        <taxon>Lactobacillales</taxon>
        <taxon>Lactobacillaceae</taxon>
        <taxon>Lentilactobacillus</taxon>
    </lineage>
</organism>
<comment type="function">
    <text evidence="5">Key component of the ribosome quality control system (RQC), a ribosome-associated complex that mediates the extraction of incompletely synthesized nascent chains from stalled ribosomes and their subsequent degradation. RqcH recruits Ala-charged tRNA, and with RqcP directs the elongation of stalled nascent chains on 50S ribosomal subunits, leading to non-templated C-terminal alanine extensions (Ala tail). The Ala tail promotes nascent chain degradation. May add between 1 and at least 8 Ala residues. Binds to stalled 50S ribosomal subunits.</text>
</comment>
<dbReference type="Gene3D" id="2.30.310.10">
    <property type="entry name" value="ibrinogen binding protein from staphylococcus aureus domain"/>
    <property type="match status" value="1"/>
</dbReference>
<keyword evidence="3 5" id="KW-0694">RNA-binding</keyword>
<dbReference type="EMBL" id="AZEY01000090">
    <property type="protein sequence ID" value="KRL64684.1"/>
    <property type="molecule type" value="Genomic_DNA"/>
</dbReference>
<comment type="subunit">
    <text evidence="5">Associates with stalled 50S ribosomal subunits. Binds to RqcP.</text>
</comment>
<protein>
    <recommendedName>
        <fullName evidence="5">Rqc2 homolog RqcH</fullName>
        <shortName evidence="5">RqcH</shortName>
    </recommendedName>
</protein>
<dbReference type="InterPro" id="IPR008532">
    <property type="entry name" value="NFACT_RNA-bd"/>
</dbReference>
<evidence type="ECO:0000256" key="3">
    <source>
        <dbReference type="ARBA" id="ARBA00022884"/>
    </source>
</evidence>
<dbReference type="Gene3D" id="3.40.970.40">
    <property type="entry name" value="fibrinogen binding protein from staphylococcus aureus domain like"/>
    <property type="match status" value="1"/>
</dbReference>
<dbReference type="AlphaFoldDB" id="A0A0R1S747"/>
<keyword evidence="4 5" id="KW-0648">Protein biosynthesis</keyword>